<dbReference type="AlphaFoldDB" id="A0A2N3WP22"/>
<name>A0A2N3WP22_9PSEU</name>
<dbReference type="EMBL" id="PJMY01000003">
    <property type="protein sequence ID" value="PKV95605.1"/>
    <property type="molecule type" value="Genomic_DNA"/>
</dbReference>
<evidence type="ECO:0000313" key="1">
    <source>
        <dbReference type="EMBL" id="PKV95605.1"/>
    </source>
</evidence>
<comment type="caution">
    <text evidence="1">The sequence shown here is derived from an EMBL/GenBank/DDBJ whole genome shotgun (WGS) entry which is preliminary data.</text>
</comment>
<dbReference type="Proteomes" id="UP000233750">
    <property type="component" value="Unassembled WGS sequence"/>
</dbReference>
<proteinExistence type="predicted"/>
<gene>
    <name evidence="1" type="ORF">ATK30_6529</name>
</gene>
<evidence type="ECO:0000313" key="2">
    <source>
        <dbReference type="Proteomes" id="UP000233750"/>
    </source>
</evidence>
<sequence>MKGAFDIPASGGENLTQGTACKGTGTYADAESGAPVRVYNANGEVIAQGALPNGTFQVTPIGSACVFSVTVYAVPDGLLQYGVQIGEHGVRPVKSDETHAWVFLHASWTIGPNQPRASLA</sequence>
<reference evidence="1 2" key="1">
    <citation type="submission" date="2017-12" db="EMBL/GenBank/DDBJ databases">
        <title>Sequencing the genomes of 1000 Actinobacteria strains.</title>
        <authorList>
            <person name="Klenk H.-P."/>
        </authorList>
    </citation>
    <scope>NUCLEOTIDE SEQUENCE [LARGE SCALE GENOMIC DNA]</scope>
    <source>
        <strain evidence="1 2">DSM 45165</strain>
    </source>
</reference>
<accession>A0A2N3WP22</accession>
<organism evidence="1 2">
    <name type="scientific">Amycolatopsis echigonensis</name>
    <dbReference type="NCBI Taxonomy" id="2576905"/>
    <lineage>
        <taxon>Bacteria</taxon>
        <taxon>Bacillati</taxon>
        <taxon>Actinomycetota</taxon>
        <taxon>Actinomycetes</taxon>
        <taxon>Pseudonocardiales</taxon>
        <taxon>Pseudonocardiaceae</taxon>
        <taxon>Amycolatopsis</taxon>
    </lineage>
</organism>
<keyword evidence="2" id="KW-1185">Reference proteome</keyword>
<protein>
    <submittedName>
        <fullName evidence="1">Uncharacterized protein</fullName>
    </submittedName>
</protein>